<organism evidence="1 2">
    <name type="scientific">Paraburkholderia dinghuensis</name>
    <dbReference type="NCBI Taxonomy" id="2305225"/>
    <lineage>
        <taxon>Bacteria</taxon>
        <taxon>Pseudomonadati</taxon>
        <taxon>Pseudomonadota</taxon>
        <taxon>Betaproteobacteria</taxon>
        <taxon>Burkholderiales</taxon>
        <taxon>Burkholderiaceae</taxon>
        <taxon>Paraburkholderia</taxon>
    </lineage>
</organism>
<reference evidence="1 2" key="1">
    <citation type="submission" date="2018-11" db="EMBL/GenBank/DDBJ databases">
        <title>Paraburkholderia sp. DHOA04, isolated from soil.</title>
        <authorList>
            <person name="Gao Z.-H."/>
            <person name="Qiu L.-H."/>
            <person name="Fu J.-C."/>
        </authorList>
    </citation>
    <scope>NUCLEOTIDE SEQUENCE [LARGE SCALE GENOMIC DNA]</scope>
    <source>
        <strain evidence="1 2">DHOA04</strain>
    </source>
</reference>
<dbReference type="InterPro" id="IPR022798">
    <property type="entry name" value="BcsD_bac"/>
</dbReference>
<dbReference type="AlphaFoldDB" id="A0A3N6PGP2"/>
<dbReference type="InterPro" id="IPR038470">
    <property type="entry name" value="Cellsynth_D_sf"/>
</dbReference>
<dbReference type="Pfam" id="PF03500">
    <property type="entry name" value="Cellsynth_D"/>
    <property type="match status" value="1"/>
</dbReference>
<dbReference type="GO" id="GO:0030244">
    <property type="term" value="P:cellulose biosynthetic process"/>
    <property type="evidence" value="ECO:0007669"/>
    <property type="project" value="InterPro"/>
</dbReference>
<comment type="caution">
    <text evidence="1">The sequence shown here is derived from an EMBL/GenBank/DDBJ whole genome shotgun (WGS) entry which is preliminary data.</text>
</comment>
<protein>
    <submittedName>
        <fullName evidence="1">Cellulose synthase</fullName>
    </submittedName>
</protein>
<dbReference type="EMBL" id="RQIS01000038">
    <property type="protein sequence ID" value="RQG99499.1"/>
    <property type="molecule type" value="Genomic_DNA"/>
</dbReference>
<sequence>MPTVVDALIEQHLSPQWRGLLHALAAEFEAQLDRDDLRQLMFCVGERFAAEQPLAACDSMADLADAFNARWAPIQWGRVELADEGTHLRIVHYGAPLHAFGGEALAWTPAFLQGCYQAWLDAMGAKQLTVVQAGIPDDGFAIEFHLVRATT</sequence>
<accession>A0A3N6PGP2</accession>
<evidence type="ECO:0000313" key="1">
    <source>
        <dbReference type="EMBL" id="RQG99499.1"/>
    </source>
</evidence>
<dbReference type="OrthoDB" id="8963422at2"/>
<name>A0A3N6PGP2_9BURK</name>
<gene>
    <name evidence="1" type="ORF">D1Y85_26475</name>
</gene>
<dbReference type="Gene3D" id="3.30.70.2590">
    <property type="match status" value="1"/>
</dbReference>
<evidence type="ECO:0000313" key="2">
    <source>
        <dbReference type="Proteomes" id="UP000272778"/>
    </source>
</evidence>
<keyword evidence="2" id="KW-1185">Reference proteome</keyword>
<proteinExistence type="predicted"/>
<dbReference type="Proteomes" id="UP000272778">
    <property type="component" value="Unassembled WGS sequence"/>
</dbReference>
<dbReference type="RefSeq" id="WP_124154039.1">
    <property type="nucleotide sequence ID" value="NZ_RQIS01000038.1"/>
</dbReference>